<evidence type="ECO:0000313" key="3">
    <source>
        <dbReference type="EMBL" id="BBK24694.1"/>
    </source>
</evidence>
<dbReference type="GeneID" id="92715848"/>
<dbReference type="KEGG" id="dho:Dia5BBH33_06290"/>
<feature type="transmembrane region" description="Helical" evidence="2">
    <location>
        <begin position="207"/>
        <end position="226"/>
    </location>
</feature>
<dbReference type="Proteomes" id="UP000320585">
    <property type="component" value="Chromosome"/>
</dbReference>
<protein>
    <submittedName>
        <fullName evidence="3">Uncharacterized protein</fullName>
    </submittedName>
</protein>
<reference evidence="4" key="1">
    <citation type="submission" date="2019-05" db="EMBL/GenBank/DDBJ databases">
        <title>Complete genome sequencing of Dialister sp. strain 5BBH33.</title>
        <authorList>
            <person name="Sakamoto M."/>
            <person name="Murakami T."/>
            <person name="Mori H."/>
        </authorList>
    </citation>
    <scope>NUCLEOTIDE SEQUENCE [LARGE SCALE GENOMIC DNA]</scope>
    <source>
        <strain evidence="4">5BBH33</strain>
    </source>
</reference>
<dbReference type="RefSeq" id="WP_143332370.1">
    <property type="nucleotide sequence ID" value="NZ_AP019697.1"/>
</dbReference>
<accession>A0A8D4UTV2</accession>
<feature type="region of interest" description="Disordered" evidence="1">
    <location>
        <begin position="102"/>
        <end position="169"/>
    </location>
</feature>
<keyword evidence="2" id="KW-0472">Membrane</keyword>
<evidence type="ECO:0000313" key="4">
    <source>
        <dbReference type="Proteomes" id="UP000320585"/>
    </source>
</evidence>
<evidence type="ECO:0000256" key="1">
    <source>
        <dbReference type="SAM" id="MobiDB-lite"/>
    </source>
</evidence>
<feature type="compositionally biased region" description="Basic and acidic residues" evidence="1">
    <location>
        <begin position="127"/>
        <end position="169"/>
    </location>
</feature>
<sequence>MGFFDHKHEKESPIGNLRAHIGTFMYFVKVGKSKFKNKGRVGEIFADMDNTQYLFQQATSGTMYDMKKKLDYALWDAAVHKYTEDLGELKKELLKAVDEGAETDTDVFEEKEEEVVEQPVQEEEEGDWKAHIKGQMEEAEEKARQEAERKRHEESTPASNKSDDDEHMTEADCRELWRIIQGLEREFREMNEIAEDWFSVHGKKDGCLGALAALALIPAAVFYGIFHIF</sequence>
<dbReference type="EMBL" id="AP019697">
    <property type="protein sequence ID" value="BBK24694.1"/>
    <property type="molecule type" value="Genomic_DNA"/>
</dbReference>
<keyword evidence="4" id="KW-1185">Reference proteome</keyword>
<gene>
    <name evidence="3" type="ORF">Dia5BBH33_06290</name>
</gene>
<keyword evidence="2" id="KW-1133">Transmembrane helix</keyword>
<dbReference type="AlphaFoldDB" id="A0A8D4UTV2"/>
<evidence type="ECO:0000256" key="2">
    <source>
        <dbReference type="SAM" id="Phobius"/>
    </source>
</evidence>
<proteinExistence type="predicted"/>
<organism evidence="3 4">
    <name type="scientific">Dialister hominis</name>
    <dbReference type="NCBI Taxonomy" id="2582419"/>
    <lineage>
        <taxon>Bacteria</taxon>
        <taxon>Bacillati</taxon>
        <taxon>Bacillota</taxon>
        <taxon>Negativicutes</taxon>
        <taxon>Veillonellales</taxon>
        <taxon>Veillonellaceae</taxon>
        <taxon>Dialister</taxon>
    </lineage>
</organism>
<keyword evidence="2" id="KW-0812">Transmembrane</keyword>
<name>A0A8D4UTV2_9FIRM</name>
<dbReference type="OrthoDB" id="1633812at2"/>
<feature type="compositionally biased region" description="Acidic residues" evidence="1">
    <location>
        <begin position="102"/>
        <end position="126"/>
    </location>
</feature>